<reference evidence="1 2" key="1">
    <citation type="submission" date="2021-02" db="EMBL/GenBank/DDBJ databases">
        <authorList>
            <person name="Vanwijnsberghe S."/>
        </authorList>
    </citation>
    <scope>NUCLEOTIDE SEQUENCE [LARGE SCALE GENOMIC DNA]</scope>
    <source>
        <strain evidence="1 2">R-69776</strain>
    </source>
</reference>
<dbReference type="EMBL" id="CAJNBH010000024">
    <property type="protein sequence ID" value="CAE6826233.1"/>
    <property type="molecule type" value="Genomic_DNA"/>
</dbReference>
<name>A0ABN7MXT6_9BURK</name>
<evidence type="ECO:0000313" key="2">
    <source>
        <dbReference type="Proteomes" id="UP000673821"/>
    </source>
</evidence>
<comment type="caution">
    <text evidence="1">The sequence shown here is derived from an EMBL/GenBank/DDBJ whole genome shotgun (WGS) entry which is preliminary data.</text>
</comment>
<organism evidence="1 2">
    <name type="scientific">Paraburkholderia nemoris</name>
    <dbReference type="NCBI Taxonomy" id="2793076"/>
    <lineage>
        <taxon>Bacteria</taxon>
        <taxon>Pseudomonadati</taxon>
        <taxon>Pseudomonadota</taxon>
        <taxon>Betaproteobacteria</taxon>
        <taxon>Burkholderiales</taxon>
        <taxon>Burkholderiaceae</taxon>
        <taxon>Paraburkholderia</taxon>
    </lineage>
</organism>
<evidence type="ECO:0000313" key="1">
    <source>
        <dbReference type="EMBL" id="CAE6826233.1"/>
    </source>
</evidence>
<keyword evidence="2" id="KW-1185">Reference proteome</keyword>
<protein>
    <submittedName>
        <fullName evidence="1">Uncharacterized protein</fullName>
    </submittedName>
</protein>
<gene>
    <name evidence="1" type="ORF">R69776_06385</name>
</gene>
<accession>A0ABN7MXT6</accession>
<proteinExistence type="predicted"/>
<dbReference type="Proteomes" id="UP000673821">
    <property type="component" value="Unassembled WGS sequence"/>
</dbReference>
<sequence>MTDIGKTKMKHVTALQTDFRHNFNEFFRRRYSTLRMA</sequence>